<feature type="active site" description="Proton donor" evidence="4">
    <location>
        <position position="202"/>
    </location>
</feature>
<evidence type="ECO:0000256" key="4">
    <source>
        <dbReference type="PIRSR" id="PIRSR606710-1"/>
    </source>
</evidence>
<evidence type="ECO:0000313" key="8">
    <source>
        <dbReference type="EMBL" id="THV71825.1"/>
    </source>
</evidence>
<dbReference type="CDD" id="cd18617">
    <property type="entry name" value="GH43_XynB-like"/>
    <property type="match status" value="1"/>
</dbReference>
<dbReference type="InterPro" id="IPR051795">
    <property type="entry name" value="Glycosyl_Hydrlase_43"/>
</dbReference>
<feature type="active site" description="Proton acceptor" evidence="4">
    <location>
        <position position="15"/>
    </location>
</feature>
<dbReference type="Proteomes" id="UP000304951">
    <property type="component" value="Unassembled WGS sequence"/>
</dbReference>
<dbReference type="PANTHER" id="PTHR42812:SF16">
    <property type="entry name" value="HYDROLASE, PUTATIVE (AFU_ORTHOLOGUE AFUA_7G06110)-RELATED"/>
    <property type="match status" value="1"/>
</dbReference>
<reference evidence="8 9" key="1">
    <citation type="submission" date="2018-10" db="EMBL/GenBank/DDBJ databases">
        <title>Fifty Aureobasidium pullulans genomes reveal a recombining polyextremotolerant generalist.</title>
        <authorList>
            <person name="Gostincar C."/>
            <person name="Turk M."/>
            <person name="Zajc J."/>
            <person name="Gunde-Cimerman N."/>
        </authorList>
    </citation>
    <scope>NUCLEOTIDE SEQUENCE [LARGE SCALE GENOMIC DNA]</scope>
    <source>
        <strain evidence="8 9">EXF-11900</strain>
    </source>
</reference>
<dbReference type="Pfam" id="PF04616">
    <property type="entry name" value="Glyco_hydro_43"/>
    <property type="match status" value="1"/>
</dbReference>
<dbReference type="InterPro" id="IPR041542">
    <property type="entry name" value="GH43_C2"/>
</dbReference>
<name>A0A4S8SME6_AURPU</name>
<dbReference type="InterPro" id="IPR013320">
    <property type="entry name" value="ConA-like_dom_sf"/>
</dbReference>
<dbReference type="InterPro" id="IPR023296">
    <property type="entry name" value="Glyco_hydro_beta-prop_sf"/>
</dbReference>
<gene>
    <name evidence="8" type="ORF">D6D28_04158</name>
</gene>
<keyword evidence="2 6" id="KW-0378">Hydrolase</keyword>
<dbReference type="Pfam" id="PF17851">
    <property type="entry name" value="GH43_C2"/>
    <property type="match status" value="1"/>
</dbReference>
<proteinExistence type="inferred from homology"/>
<dbReference type="Gene3D" id="2.115.10.20">
    <property type="entry name" value="Glycosyl hydrolase domain, family 43"/>
    <property type="match status" value="1"/>
</dbReference>
<keyword evidence="3 6" id="KW-0326">Glycosidase</keyword>
<accession>A0A4S8SME6</accession>
<dbReference type="SUPFAM" id="SSF75005">
    <property type="entry name" value="Arabinanase/levansucrase/invertase"/>
    <property type="match status" value="1"/>
</dbReference>
<dbReference type="AlphaFoldDB" id="A0A4S8SME6"/>
<dbReference type="SUPFAM" id="SSF49899">
    <property type="entry name" value="Concanavalin A-like lectins/glucanases"/>
    <property type="match status" value="1"/>
</dbReference>
<evidence type="ECO:0000256" key="6">
    <source>
        <dbReference type="RuleBase" id="RU361187"/>
    </source>
</evidence>
<dbReference type="Gene3D" id="2.60.120.200">
    <property type="match status" value="1"/>
</dbReference>
<evidence type="ECO:0000256" key="1">
    <source>
        <dbReference type="ARBA" id="ARBA00009865"/>
    </source>
</evidence>
<evidence type="ECO:0000256" key="5">
    <source>
        <dbReference type="PIRSR" id="PIRSR606710-2"/>
    </source>
</evidence>
<evidence type="ECO:0000256" key="2">
    <source>
        <dbReference type="ARBA" id="ARBA00022801"/>
    </source>
</evidence>
<dbReference type="PANTHER" id="PTHR42812">
    <property type="entry name" value="BETA-XYLOSIDASE"/>
    <property type="match status" value="1"/>
</dbReference>
<evidence type="ECO:0000313" key="9">
    <source>
        <dbReference type="Proteomes" id="UP000304951"/>
    </source>
</evidence>
<protein>
    <submittedName>
        <fullName evidence="8">Glycosyl hydrolase</fullName>
    </submittedName>
</protein>
<comment type="similarity">
    <text evidence="1 6">Belongs to the glycosyl hydrolase 43 family.</text>
</comment>
<evidence type="ECO:0000259" key="7">
    <source>
        <dbReference type="Pfam" id="PF17851"/>
    </source>
</evidence>
<dbReference type="InterPro" id="IPR006710">
    <property type="entry name" value="Glyco_hydro_43"/>
</dbReference>
<dbReference type="EMBL" id="QZAF01000137">
    <property type="protein sequence ID" value="THV71825.1"/>
    <property type="molecule type" value="Genomic_DNA"/>
</dbReference>
<dbReference type="GO" id="GO:0004553">
    <property type="term" value="F:hydrolase activity, hydrolyzing O-glycosyl compounds"/>
    <property type="evidence" value="ECO:0007669"/>
    <property type="project" value="InterPro"/>
</dbReference>
<sequence length="544" mass="61746">MPLHQNPILPGFNPDPSIVRVKDDFFLVTSTFEYFPGLPIYHSKDLIKWTLVGHALTRPSQLNLRTGEPGSGIWAPTIRYKDNVFYITSCLWTAYSPQQNVRVWPRGFYVSSIDPWKADSWSEPVYFDQPGFDQDVCAQPDVCLFWDDDGTVYLSTCHRMLDHDMSSGLKGFAVHVSKIDLSTGTSLDTSQVVRKSPSGVAEGSHIIKRGEYYYLFVAEGGTESGHREMVFRSGNCPYGPWEAGPNNPLISATTQDDVQNTGHADLVEDAAGQWWAVCLAVRPHRQNTSGQGHDHFLPSPFGRETFLMKVDWHDEWPVFNKNEKLRLTIEADPEPLQAAFEWQDNFANSKDLDLGWYHKNTPLKREYSLAERNHHLRLWGGPYDLRSLESPTVVLRRQTFARGIWETRLDFLPHQPHCEAGTVVYWNPYTFSSIGIRKGPNGESRVIRLTRPTAPGEFTHVTRLLRYMGSVRLAVRCSEMGFTLGYAELDEDYTWFEPVSMDLMTANPPTGMAFTGMMLGLYAFGELQKCLTPADFAFASFKAE</sequence>
<feature type="site" description="Important for catalytic activity, responsible for pKa modulation of the active site Glu and correct orientation of both the proton donor and substrate" evidence="5">
    <location>
        <position position="141"/>
    </location>
</feature>
<evidence type="ECO:0000256" key="3">
    <source>
        <dbReference type="ARBA" id="ARBA00023295"/>
    </source>
</evidence>
<organism evidence="8 9">
    <name type="scientific">Aureobasidium pullulans</name>
    <name type="common">Black yeast</name>
    <name type="synonym">Pullularia pullulans</name>
    <dbReference type="NCBI Taxonomy" id="5580"/>
    <lineage>
        <taxon>Eukaryota</taxon>
        <taxon>Fungi</taxon>
        <taxon>Dikarya</taxon>
        <taxon>Ascomycota</taxon>
        <taxon>Pezizomycotina</taxon>
        <taxon>Dothideomycetes</taxon>
        <taxon>Dothideomycetidae</taxon>
        <taxon>Dothideales</taxon>
        <taxon>Saccotheciaceae</taxon>
        <taxon>Aureobasidium</taxon>
    </lineage>
</organism>
<comment type="caution">
    <text evidence="8">The sequence shown here is derived from an EMBL/GenBank/DDBJ whole genome shotgun (WGS) entry which is preliminary data.</text>
</comment>
<dbReference type="GO" id="GO:0005975">
    <property type="term" value="P:carbohydrate metabolic process"/>
    <property type="evidence" value="ECO:0007669"/>
    <property type="project" value="InterPro"/>
</dbReference>
<feature type="domain" description="Beta-xylosidase C-terminal Concanavalin A-like" evidence="7">
    <location>
        <begin position="344"/>
        <end position="542"/>
    </location>
</feature>